<feature type="transmembrane region" description="Helical" evidence="5">
    <location>
        <begin position="137"/>
        <end position="156"/>
    </location>
</feature>
<dbReference type="EMBL" id="VVXH01000006">
    <property type="protein sequence ID" value="KAA2378976.1"/>
    <property type="molecule type" value="Genomic_DNA"/>
</dbReference>
<evidence type="ECO:0000256" key="4">
    <source>
        <dbReference type="ARBA" id="ARBA00023136"/>
    </source>
</evidence>
<evidence type="ECO:0000256" key="5">
    <source>
        <dbReference type="SAM" id="Phobius"/>
    </source>
</evidence>
<evidence type="ECO:0000256" key="3">
    <source>
        <dbReference type="ARBA" id="ARBA00022989"/>
    </source>
</evidence>
<feature type="transmembrane region" description="Helical" evidence="5">
    <location>
        <begin position="27"/>
        <end position="48"/>
    </location>
</feature>
<dbReference type="GO" id="GO:0016020">
    <property type="term" value="C:membrane"/>
    <property type="evidence" value="ECO:0007669"/>
    <property type="project" value="UniProtKB-SubCell"/>
</dbReference>
<evidence type="ECO:0000256" key="2">
    <source>
        <dbReference type="ARBA" id="ARBA00022692"/>
    </source>
</evidence>
<dbReference type="RefSeq" id="WP_018695278.1">
    <property type="nucleotide sequence ID" value="NZ_AP025562.1"/>
</dbReference>
<keyword evidence="10" id="KW-0503">Monooxygenase</keyword>
<evidence type="ECO:0000313" key="7">
    <source>
        <dbReference type="EMBL" id="KAA2378976.1"/>
    </source>
</evidence>
<evidence type="ECO:0000313" key="9">
    <source>
        <dbReference type="EMBL" id="MCQ5082712.1"/>
    </source>
</evidence>
<keyword evidence="3 5" id="KW-1133">Transmembrane helix</keyword>
<reference evidence="10" key="2">
    <citation type="journal article" date="2018" name="BMC Genomics">
        <title>Whole genome sequencing and function prediction of 133 gut anaerobes isolated from chicken caecum in pure cultures.</title>
        <authorList>
            <person name="Medvecky M."/>
            <person name="Cejkova D."/>
            <person name="Polansky O."/>
            <person name="Karasova D."/>
            <person name="Kubasova T."/>
            <person name="Cizek A."/>
            <person name="Rychlik I."/>
        </authorList>
    </citation>
    <scope>NUCLEOTIDE SEQUENCE</scope>
    <source>
        <strain evidence="10">An90</strain>
    </source>
</reference>
<dbReference type="GO" id="GO:0004497">
    <property type="term" value="F:monooxygenase activity"/>
    <property type="evidence" value="ECO:0007669"/>
    <property type="project" value="UniProtKB-KW"/>
</dbReference>
<dbReference type="EMBL" id="VVUY01000003">
    <property type="protein sequence ID" value="KAA2563172.1"/>
    <property type="molecule type" value="Genomic_DNA"/>
</dbReference>
<dbReference type="Proteomes" id="UP000322940">
    <property type="component" value="Unassembled WGS sequence"/>
</dbReference>
<reference evidence="12 13" key="3">
    <citation type="journal article" date="2019" name="Nat. Med.">
        <title>A library of human gut bacterial isolates paired with longitudinal multiomics data enables mechanistic microbiome research.</title>
        <authorList>
            <person name="Poyet M."/>
            <person name="Groussin M."/>
            <person name="Gibbons S.M."/>
            <person name="Avila-Pacheco J."/>
            <person name="Jiang X."/>
            <person name="Kearney S.M."/>
            <person name="Perrotta A.R."/>
            <person name="Berdy B."/>
            <person name="Zhao S."/>
            <person name="Lieberman T.D."/>
            <person name="Swanson P.K."/>
            <person name="Smith M."/>
            <person name="Roesemann S."/>
            <person name="Alexander J.E."/>
            <person name="Rich S.A."/>
            <person name="Livny J."/>
            <person name="Vlamakis H."/>
            <person name="Clish C."/>
            <person name="Bullock K."/>
            <person name="Deik A."/>
            <person name="Scott J."/>
            <person name="Pierce K.A."/>
            <person name="Xavier R.J."/>
            <person name="Alm E.J."/>
        </authorList>
    </citation>
    <scope>NUCLEOTIDE SEQUENCE [LARGE SCALE GENOMIC DNA]</scope>
    <source>
        <strain evidence="8 13">BIOML-A204</strain>
        <strain evidence="7 12">BIOML-A266</strain>
    </source>
</reference>
<dbReference type="Pfam" id="PF04138">
    <property type="entry name" value="GtrA_DPMS_TM"/>
    <property type="match status" value="1"/>
</dbReference>
<evidence type="ECO:0000313" key="12">
    <source>
        <dbReference type="Proteomes" id="UP000322940"/>
    </source>
</evidence>
<reference evidence="11" key="1">
    <citation type="submission" date="2017-04" db="EMBL/GenBank/DDBJ databases">
        <title>Function of individual gut microbiota members based on whole genome sequencing of pure cultures obtained from chicken caecum.</title>
        <authorList>
            <person name="Medvecky M."/>
            <person name="Cejkova D."/>
            <person name="Polansky O."/>
            <person name="Karasova D."/>
            <person name="Kubasova T."/>
            <person name="Cizek A."/>
            <person name="Rychlik I."/>
        </authorList>
    </citation>
    <scope>NUCLEOTIDE SEQUENCE [LARGE SCALE GENOMIC DNA]</scope>
    <source>
        <strain evidence="11">An90</strain>
    </source>
</reference>
<comment type="subcellular location">
    <subcellularLocation>
        <location evidence="1">Membrane</location>
        <topology evidence="1">Multi-pass membrane protein</topology>
    </subcellularLocation>
</comment>
<dbReference type="GeneID" id="59807273"/>
<feature type="transmembrane region" description="Helical" evidence="5">
    <location>
        <begin position="60"/>
        <end position="86"/>
    </location>
</feature>
<keyword evidence="2 5" id="KW-0812">Transmembrane</keyword>
<evidence type="ECO:0000259" key="6">
    <source>
        <dbReference type="Pfam" id="PF04138"/>
    </source>
</evidence>
<name>A0A1Y3R7S2_9BACT</name>
<evidence type="ECO:0000256" key="1">
    <source>
        <dbReference type="ARBA" id="ARBA00004141"/>
    </source>
</evidence>
<keyword evidence="10" id="KW-0560">Oxidoreductase</keyword>
<dbReference type="InterPro" id="IPR007267">
    <property type="entry name" value="GtrA_DPMS_TM"/>
</dbReference>
<keyword evidence="4 5" id="KW-0472">Membrane</keyword>
<reference evidence="9" key="4">
    <citation type="submission" date="2022-06" db="EMBL/GenBank/DDBJ databases">
        <title>Isolation of gut microbiota from human fecal samples.</title>
        <authorList>
            <person name="Pamer E.G."/>
            <person name="Barat B."/>
            <person name="Waligurski E."/>
            <person name="Medina S."/>
            <person name="Paddock L."/>
            <person name="Mostad J."/>
        </authorList>
    </citation>
    <scope>NUCLEOTIDE SEQUENCE</scope>
    <source>
        <strain evidence="9">DFI.6.22</strain>
    </source>
</reference>
<feature type="transmembrane region" description="Helical" evidence="5">
    <location>
        <begin position="106"/>
        <end position="125"/>
    </location>
</feature>
<dbReference type="Proteomes" id="UP001205035">
    <property type="component" value="Unassembled WGS sequence"/>
</dbReference>
<dbReference type="Proteomes" id="UP000195772">
    <property type="component" value="Unassembled WGS sequence"/>
</dbReference>
<dbReference type="OrthoDB" id="771485at2"/>
<dbReference type="GO" id="GO:0000271">
    <property type="term" value="P:polysaccharide biosynthetic process"/>
    <property type="evidence" value="ECO:0007669"/>
    <property type="project" value="InterPro"/>
</dbReference>
<dbReference type="eggNOG" id="COG2246">
    <property type="taxonomic scope" value="Bacteria"/>
</dbReference>
<dbReference type="AlphaFoldDB" id="A0A1Y3R7S2"/>
<evidence type="ECO:0000313" key="8">
    <source>
        <dbReference type="EMBL" id="KAA2563172.1"/>
    </source>
</evidence>
<evidence type="ECO:0000313" key="11">
    <source>
        <dbReference type="Proteomes" id="UP000195772"/>
    </source>
</evidence>
<evidence type="ECO:0000313" key="10">
    <source>
        <dbReference type="EMBL" id="OUN04810.1"/>
    </source>
</evidence>
<feature type="domain" description="GtrA/DPMS transmembrane" evidence="6">
    <location>
        <begin position="29"/>
        <end position="156"/>
    </location>
</feature>
<sequence>MRLSELIIRFIDWFYRRPVSALLPRQTFRYAVCGGANVVFGWGCYFLLYNFVLDKELLDLGFIAVSPHVAAMLIVFPLTFFTGFWLNRHVAFRRSPLATGTQLFRYLLSVAGSVVVNYLFLKFFVELCGFWATPSQMMASLGTMVYSYLAAKYFTFRNAVRE</sequence>
<dbReference type="EMBL" id="JANGBQ010000008">
    <property type="protein sequence ID" value="MCQ5082712.1"/>
    <property type="molecule type" value="Genomic_DNA"/>
</dbReference>
<protein>
    <submittedName>
        <fullName evidence="7">GtrA family protein</fullName>
    </submittedName>
    <submittedName>
        <fullName evidence="10">Phenylalanine 4-monooxygenase</fullName>
    </submittedName>
</protein>
<evidence type="ECO:0000313" key="13">
    <source>
        <dbReference type="Proteomes" id="UP000323119"/>
    </source>
</evidence>
<dbReference type="Proteomes" id="UP000323119">
    <property type="component" value="Unassembled WGS sequence"/>
</dbReference>
<accession>A0A1Y3R7S2</accession>
<proteinExistence type="predicted"/>
<organism evidence="10 11">
    <name type="scientific">Alistipes onderdonkii</name>
    <dbReference type="NCBI Taxonomy" id="328813"/>
    <lineage>
        <taxon>Bacteria</taxon>
        <taxon>Pseudomonadati</taxon>
        <taxon>Bacteroidota</taxon>
        <taxon>Bacteroidia</taxon>
        <taxon>Bacteroidales</taxon>
        <taxon>Rikenellaceae</taxon>
        <taxon>Alistipes</taxon>
    </lineage>
</organism>
<gene>
    <name evidence="10" type="ORF">B5G41_00415</name>
    <name evidence="8" type="ORF">F2S36_05110</name>
    <name evidence="7" type="ORF">F2Y10_07930</name>
    <name evidence="9" type="ORF">NE651_07375</name>
</gene>
<dbReference type="EMBL" id="NFHB01000001">
    <property type="protein sequence ID" value="OUN04810.1"/>
    <property type="molecule type" value="Genomic_DNA"/>
</dbReference>
<comment type="caution">
    <text evidence="10">The sequence shown here is derived from an EMBL/GenBank/DDBJ whole genome shotgun (WGS) entry which is preliminary data.</text>
</comment>